<dbReference type="Pfam" id="PF26611">
    <property type="entry name" value="MAD7"/>
    <property type="match status" value="1"/>
</dbReference>
<reference evidence="1" key="1">
    <citation type="journal article" date="2024" name="Nature">
        <title>Anoxygenic phototroph of the Chloroflexota uses a type I reaction centre.</title>
        <authorList>
            <person name="Tsuji J.M."/>
            <person name="Shaw N.A."/>
            <person name="Nagashima S."/>
            <person name="Venkiteswaran J.J."/>
            <person name="Schiff S.L."/>
            <person name="Watanabe T."/>
            <person name="Fukui M."/>
            <person name="Hanada S."/>
            <person name="Tank M."/>
            <person name="Neufeld J.D."/>
        </authorList>
    </citation>
    <scope>NUCLEOTIDE SEQUENCE</scope>
    <source>
        <strain evidence="1">L227-S17</strain>
    </source>
</reference>
<keyword evidence="1" id="KW-0614">Plasmid</keyword>
<name>A0ABY9BB40_9CHLR</name>
<dbReference type="EMBL" id="CP128402">
    <property type="protein sequence ID" value="WJW70404.1"/>
    <property type="molecule type" value="Genomic_DNA"/>
</dbReference>
<dbReference type="InterPro" id="IPR058120">
    <property type="entry name" value="MADS7"/>
</dbReference>
<sequence length="547" mass="63632">MPSTSETKSFNTEQSAITLCPGVWTGVLDTLPFVESPSGLRPNKKDHKIDLWLDEQIWGHRIWDSQSPWLVFLEFLNVAEARHRQGQLFSDNAPYPLRYRPRQRMYLRNILFNNDEVFRIAEEQGDSGRAWQKWLKSMEDSAQGVPERDFSYLRERFHSFDEFAKVVRIIRGTAVERESNKRWSSRFVFPFGQNSLYIDLNINLNGQPSREYINFGRSGEILYTMLSRSSYRSELTNSVRVMVEGSNRWDKLVASLQPDDKNDQEGENKSCFLPYLYHPVYDDLARDWLAIYKLQLPAFDGYPHLVTLSALHLLRYHLAVASIWADNKNPFYLVCEIIAPKKTLVREIALESYGLNNGISTQAAEFFVERIRQSHSWQSALTEGDSGAYVRCLNVVREAVWWGDDYKGANDPDKLLDELKGEIRKGHKQHVAQVHRSYGREIGLISRRGTTRFRYAPTDQLIKTLLFATVDRRMEFDEFLAHLFKKYGLVIGDHEAEQVLSTEEFDRKAFQANARRLEQRLASLGLLRRLSDACAYVENPYGRWKND</sequence>
<dbReference type="RefSeq" id="WP_341472272.1">
    <property type="nucleotide sequence ID" value="NZ_CP128402.1"/>
</dbReference>
<protein>
    <submittedName>
        <fullName evidence="1">Uncharacterized protein</fullName>
    </submittedName>
</protein>
<keyword evidence="2" id="KW-1185">Reference proteome</keyword>
<dbReference type="Proteomes" id="UP001431572">
    <property type="component" value="Plasmid unnamed2"/>
</dbReference>
<geneLocation type="plasmid" evidence="1 2">
    <name>unnamed2</name>
</geneLocation>
<organism evidence="1 2">
    <name type="scientific">Candidatus Chlorohelix allophototropha</name>
    <dbReference type="NCBI Taxonomy" id="3003348"/>
    <lineage>
        <taxon>Bacteria</taxon>
        <taxon>Bacillati</taxon>
        <taxon>Chloroflexota</taxon>
        <taxon>Chloroflexia</taxon>
        <taxon>Candidatus Chloroheliales</taxon>
        <taxon>Candidatus Chloroheliaceae</taxon>
        <taxon>Candidatus Chlorohelix</taxon>
    </lineage>
</organism>
<evidence type="ECO:0000313" key="2">
    <source>
        <dbReference type="Proteomes" id="UP001431572"/>
    </source>
</evidence>
<evidence type="ECO:0000313" key="1">
    <source>
        <dbReference type="EMBL" id="WJW70404.1"/>
    </source>
</evidence>
<gene>
    <name evidence="1" type="ORF">OZ401_004981</name>
</gene>
<accession>A0ABY9BB40</accession>
<proteinExistence type="predicted"/>